<feature type="region of interest" description="Disordered" evidence="1">
    <location>
        <begin position="609"/>
        <end position="637"/>
    </location>
</feature>
<reference evidence="4" key="1">
    <citation type="submission" date="2017-02" db="UniProtKB">
        <authorList>
            <consortium name="WormBaseParasite"/>
        </authorList>
    </citation>
    <scope>IDENTIFICATION</scope>
</reference>
<dbReference type="Proteomes" id="UP000038045">
    <property type="component" value="Unplaced"/>
</dbReference>
<evidence type="ECO:0000256" key="2">
    <source>
        <dbReference type="SAM" id="Phobius"/>
    </source>
</evidence>
<accession>A0A0N4ZM52</accession>
<keyword evidence="2" id="KW-0472">Membrane</keyword>
<feature type="transmembrane region" description="Helical" evidence="2">
    <location>
        <begin position="560"/>
        <end position="584"/>
    </location>
</feature>
<evidence type="ECO:0000313" key="3">
    <source>
        <dbReference type="Proteomes" id="UP000038045"/>
    </source>
</evidence>
<dbReference type="AlphaFoldDB" id="A0A0N4ZM52"/>
<evidence type="ECO:0000313" key="4">
    <source>
        <dbReference type="WBParaSite" id="PTRK_0000961200.1"/>
    </source>
</evidence>
<keyword evidence="2" id="KW-0812">Transmembrane</keyword>
<protein>
    <submittedName>
        <fullName evidence="4">Ig-like domain-containing protein</fullName>
    </submittedName>
</protein>
<feature type="compositionally biased region" description="Low complexity" evidence="1">
    <location>
        <begin position="610"/>
        <end position="637"/>
    </location>
</feature>
<organism evidence="3 4">
    <name type="scientific">Parastrongyloides trichosuri</name>
    <name type="common">Possum-specific nematode worm</name>
    <dbReference type="NCBI Taxonomy" id="131310"/>
    <lineage>
        <taxon>Eukaryota</taxon>
        <taxon>Metazoa</taxon>
        <taxon>Ecdysozoa</taxon>
        <taxon>Nematoda</taxon>
        <taxon>Chromadorea</taxon>
        <taxon>Rhabditida</taxon>
        <taxon>Tylenchina</taxon>
        <taxon>Panagrolaimomorpha</taxon>
        <taxon>Strongyloidoidea</taxon>
        <taxon>Strongyloididae</taxon>
        <taxon>Parastrongyloides</taxon>
    </lineage>
</organism>
<keyword evidence="3" id="KW-1185">Reference proteome</keyword>
<evidence type="ECO:0000256" key="1">
    <source>
        <dbReference type="SAM" id="MobiDB-lite"/>
    </source>
</evidence>
<sequence>MKEANFSELREYGKNISQFKNIKFKNPPKLFKINITFDVGLGDSLGIHIKSIKDSVYQISFNPGFYKGFNFDSLEKSVARCDILQCDLGLFIFSKNYNYEALNNETKEYEVDYGIIVGLITFRNRMILHEIFFKNMNIRVTLCPYINWVSKVTMIKYEPEPGIGDSGFLEPSNGLAHIILPIYLKENIKDFFTCGKLIQPELPDFAIGYEMTPGLENKDLEEDVDAITGELVCRKEDNVNKLYHFGYIDKVSNYLNKIFMEPIHASYSNFYKLYYKQTILLYKRENIDFKIKSNISTLRLADGHIVEKPLCVRKVKNVITAKIIPATESLDQVKYDDEMKIDYVLIQQKNLDRKVSLKCLSKVKDDVYNRYDMYYSRAAKISAIKLNENDQSTWNFVDEIIPSNNMKAFGSYKCVILNSIDVFNRSAVTLSETFVLPANKLKIDFHDVAVDIKINNVAGCVKKYEQVGVLKLIDVKYIEGHPKMITITDFVKKNKNILIEEKNINLKKSFNGTDVNVTCIYESLVKTTFETKQTFKYPMIAGGNIYDKYINDSSENKNSITYFVGIALIIVITVITIGTTIYLLRQRRKRRLLKSISMKNISLSGFPTLSSSETSNVVSKSTTKKTTTTTSSESSNVPFPKTRICANAI</sequence>
<keyword evidence="2" id="KW-1133">Transmembrane helix</keyword>
<proteinExistence type="predicted"/>
<name>A0A0N4ZM52_PARTI</name>
<dbReference type="WBParaSite" id="PTRK_0000961200.1">
    <property type="protein sequence ID" value="PTRK_0000961200.1"/>
    <property type="gene ID" value="PTRK_0000961200"/>
</dbReference>